<name>A0A2P8GB81_9BACT</name>
<dbReference type="PANTHER" id="PTHR43194">
    <property type="entry name" value="HYDROLASE ALPHA/BETA FOLD FAMILY"/>
    <property type="match status" value="1"/>
</dbReference>
<dbReference type="InterPro" id="IPR002410">
    <property type="entry name" value="Peptidase_S33"/>
</dbReference>
<dbReference type="PANTHER" id="PTHR43194:SF2">
    <property type="entry name" value="PEROXISOMAL MEMBRANE PROTEIN LPX1"/>
    <property type="match status" value="1"/>
</dbReference>
<evidence type="ECO:0000256" key="2">
    <source>
        <dbReference type="ARBA" id="ARBA00022801"/>
    </source>
</evidence>
<proteinExistence type="inferred from homology"/>
<reference evidence="4 5" key="1">
    <citation type="submission" date="2018-03" db="EMBL/GenBank/DDBJ databases">
        <title>Genomic Encyclopedia of Archaeal and Bacterial Type Strains, Phase II (KMG-II): from individual species to whole genera.</title>
        <authorList>
            <person name="Goeker M."/>
        </authorList>
    </citation>
    <scope>NUCLEOTIDE SEQUENCE [LARGE SCALE GENOMIC DNA]</scope>
    <source>
        <strain evidence="4 5">DSM 29057</strain>
    </source>
</reference>
<evidence type="ECO:0000313" key="4">
    <source>
        <dbReference type="EMBL" id="PSL31226.1"/>
    </source>
</evidence>
<dbReference type="EMBL" id="PYAS01000003">
    <property type="protein sequence ID" value="PSL31226.1"/>
    <property type="molecule type" value="Genomic_DNA"/>
</dbReference>
<evidence type="ECO:0000256" key="1">
    <source>
        <dbReference type="ARBA" id="ARBA00010088"/>
    </source>
</evidence>
<dbReference type="InterPro" id="IPR029058">
    <property type="entry name" value="AB_hydrolase_fold"/>
</dbReference>
<comment type="similarity">
    <text evidence="1">Belongs to the peptidase S33 family.</text>
</comment>
<gene>
    <name evidence="4" type="ORF">CLV60_10392</name>
</gene>
<dbReference type="InterPro" id="IPR000073">
    <property type="entry name" value="AB_hydrolase_1"/>
</dbReference>
<comment type="caution">
    <text evidence="4">The sequence shown here is derived from an EMBL/GenBank/DDBJ whole genome shotgun (WGS) entry which is preliminary data.</text>
</comment>
<feature type="domain" description="AB hydrolase-1" evidence="3">
    <location>
        <begin position="37"/>
        <end position="295"/>
    </location>
</feature>
<protein>
    <submittedName>
        <fullName evidence="4">Proline iminopeptidase</fullName>
    </submittedName>
</protein>
<dbReference type="RefSeq" id="WP_106594590.1">
    <property type="nucleotide sequence ID" value="NZ_PYAS01000003.1"/>
</dbReference>
<dbReference type="SUPFAM" id="SSF53474">
    <property type="entry name" value="alpha/beta-Hydrolases"/>
    <property type="match status" value="1"/>
</dbReference>
<accession>A0A2P8GB81</accession>
<sequence length="310" mass="35391">MRTFLKLLVITLTFLPGFTVQGQSLYSRAFGNAGNEPIIFLHGGPGSSAVYFEATTAQKLADVGFYVIIYDRRGEGRSRDSTASMNYEEFFEDLNSIYEKYHLSRAHLIGFSFGGLVTTLYAEKHPEKVKSIILASALVSQQASYNTILRSVERIYEDQKDPANLVQIRAIREMDTNSLLYRTAVFAHASKNGFFSLPKPDWEARQIYSTYPTDTLITRYVKNDRAVETLWRNEKSKNIDVTPVLKKLRNKKIPVYAIYGKQDGLYSKEQIADLSHITGKSRLVYLDNCSHTCFVDQQAKFIKALKFWLQ</sequence>
<evidence type="ECO:0000313" key="5">
    <source>
        <dbReference type="Proteomes" id="UP000241964"/>
    </source>
</evidence>
<dbReference type="AlphaFoldDB" id="A0A2P8GB81"/>
<organism evidence="4 5">
    <name type="scientific">Dyadobacter jiangsuensis</name>
    <dbReference type="NCBI Taxonomy" id="1591085"/>
    <lineage>
        <taxon>Bacteria</taxon>
        <taxon>Pseudomonadati</taxon>
        <taxon>Bacteroidota</taxon>
        <taxon>Cytophagia</taxon>
        <taxon>Cytophagales</taxon>
        <taxon>Spirosomataceae</taxon>
        <taxon>Dyadobacter</taxon>
    </lineage>
</organism>
<dbReference type="Gene3D" id="3.40.50.1820">
    <property type="entry name" value="alpha/beta hydrolase"/>
    <property type="match status" value="1"/>
</dbReference>
<dbReference type="GO" id="GO:0008233">
    <property type="term" value="F:peptidase activity"/>
    <property type="evidence" value="ECO:0007669"/>
    <property type="project" value="InterPro"/>
</dbReference>
<keyword evidence="5" id="KW-1185">Reference proteome</keyword>
<dbReference type="PRINTS" id="PR00111">
    <property type="entry name" value="ABHYDROLASE"/>
</dbReference>
<dbReference type="GO" id="GO:0006508">
    <property type="term" value="P:proteolysis"/>
    <property type="evidence" value="ECO:0007669"/>
    <property type="project" value="InterPro"/>
</dbReference>
<dbReference type="Pfam" id="PF00561">
    <property type="entry name" value="Abhydrolase_1"/>
    <property type="match status" value="1"/>
</dbReference>
<keyword evidence="2" id="KW-0378">Hydrolase</keyword>
<dbReference type="InterPro" id="IPR050228">
    <property type="entry name" value="Carboxylesterase_BioH"/>
</dbReference>
<dbReference type="PRINTS" id="PR00793">
    <property type="entry name" value="PROAMNOPTASE"/>
</dbReference>
<evidence type="ECO:0000259" key="3">
    <source>
        <dbReference type="Pfam" id="PF00561"/>
    </source>
</evidence>
<dbReference type="OrthoDB" id="9796770at2"/>
<dbReference type="Proteomes" id="UP000241964">
    <property type="component" value="Unassembled WGS sequence"/>
</dbReference>